<proteinExistence type="predicted"/>
<name>A0AAW7XJ34_9GAMM</name>
<organism evidence="1 2">
    <name type="scientific">Neptunomonas phycophila</name>
    <dbReference type="NCBI Taxonomy" id="1572645"/>
    <lineage>
        <taxon>Bacteria</taxon>
        <taxon>Pseudomonadati</taxon>
        <taxon>Pseudomonadota</taxon>
        <taxon>Gammaproteobacteria</taxon>
        <taxon>Oceanospirillales</taxon>
        <taxon>Oceanospirillaceae</taxon>
        <taxon>Neptunomonas</taxon>
    </lineage>
</organism>
<dbReference type="Proteomes" id="UP001169862">
    <property type="component" value="Unassembled WGS sequence"/>
</dbReference>
<protein>
    <submittedName>
        <fullName evidence="1">YrbL family protein</fullName>
    </submittedName>
</protein>
<evidence type="ECO:0000313" key="2">
    <source>
        <dbReference type="Proteomes" id="UP001169862"/>
    </source>
</evidence>
<dbReference type="AlphaFoldDB" id="A0AAW7XJ34"/>
<accession>A0AAW7XJ34</accession>
<dbReference type="Pfam" id="PF10707">
    <property type="entry name" value="YrbL-PhoP_reg"/>
    <property type="match status" value="1"/>
</dbReference>
<dbReference type="EMBL" id="JAUOPG010000005">
    <property type="protein sequence ID" value="MDO6453736.1"/>
    <property type="molecule type" value="Genomic_DNA"/>
</dbReference>
<evidence type="ECO:0000313" key="1">
    <source>
        <dbReference type="EMBL" id="MDO6453736.1"/>
    </source>
</evidence>
<comment type="caution">
    <text evidence="1">The sequence shown here is derived from an EMBL/GenBank/DDBJ whole genome shotgun (WGS) entry which is preliminary data.</text>
</comment>
<dbReference type="InterPro" id="IPR019647">
    <property type="entry name" value="PhoP_reg_network_YrbL"/>
</dbReference>
<dbReference type="RefSeq" id="WP_303550050.1">
    <property type="nucleotide sequence ID" value="NZ_CAXPFL010000030.1"/>
</dbReference>
<reference evidence="1" key="1">
    <citation type="submission" date="2023-07" db="EMBL/GenBank/DDBJ databases">
        <title>Genome content predicts the carbon catabolic preferences of heterotrophic bacteria.</title>
        <authorList>
            <person name="Gralka M."/>
        </authorList>
    </citation>
    <scope>NUCLEOTIDE SEQUENCE</scope>
    <source>
        <strain evidence="1">I2M16</strain>
    </source>
</reference>
<gene>
    <name evidence="1" type="ORF">Q4490_09165</name>
</gene>
<sequence length="225" mass="25784">MTLYLRELTPFAQGGNRQCFVHPDNPNRCIKVRRPDFTLEDCRRKKGFPKNLKPLSSFDDNLEEFKVITNLHKMIGEDLFSHIYQCFGFVETDLGAGLETELVLDDDGRISLSLKQYIWEYGYSDACKKAVADLIGFWEQNLIPSRDILTHNVLVQQGAHQDIKRLVVIDGLGSASAIPFQIFPTFLKKRAVSNKVERFKYRIDEFVAKCESGKAPSKVGMLNYR</sequence>